<evidence type="ECO:0000313" key="2">
    <source>
        <dbReference type="Proteomes" id="UP000290624"/>
    </source>
</evidence>
<dbReference type="InterPro" id="IPR046658">
    <property type="entry name" value="DUF6767"/>
</dbReference>
<name>A0A4Q2ELI3_9ACTN</name>
<keyword evidence="2" id="KW-1185">Reference proteome</keyword>
<protein>
    <submittedName>
        <fullName evidence="1">Uncharacterized protein</fullName>
    </submittedName>
</protein>
<accession>A0A4Q2ELI3</accession>
<sequence length="59" mass="6862">MMAHQVEARCPLRPQDKCSLCFPGADGPHNCGLVYLMMTDDDLREDYAERRQAERRARH</sequence>
<gene>
    <name evidence="1" type="ORF">C1706_01220</name>
</gene>
<comment type="caution">
    <text evidence="1">The sequence shown here is derived from an EMBL/GenBank/DDBJ whole genome shotgun (WGS) entry which is preliminary data.</text>
</comment>
<dbReference type="AlphaFoldDB" id="A0A4Q2ELI3"/>
<organism evidence="1 2">
    <name type="scientific">Propioniciclava flava</name>
    <dbReference type="NCBI Taxonomy" id="2072026"/>
    <lineage>
        <taxon>Bacteria</taxon>
        <taxon>Bacillati</taxon>
        <taxon>Actinomycetota</taxon>
        <taxon>Actinomycetes</taxon>
        <taxon>Propionibacteriales</taxon>
        <taxon>Propionibacteriaceae</taxon>
        <taxon>Propioniciclava</taxon>
    </lineage>
</organism>
<dbReference type="Pfam" id="PF20555">
    <property type="entry name" value="DUF6767"/>
    <property type="match status" value="1"/>
</dbReference>
<proteinExistence type="predicted"/>
<evidence type="ECO:0000313" key="1">
    <source>
        <dbReference type="EMBL" id="RXW33414.1"/>
    </source>
</evidence>
<dbReference type="EMBL" id="PPCV01000001">
    <property type="protein sequence ID" value="RXW33414.1"/>
    <property type="molecule type" value="Genomic_DNA"/>
</dbReference>
<dbReference type="Proteomes" id="UP000290624">
    <property type="component" value="Unassembled WGS sequence"/>
</dbReference>
<reference evidence="1 2" key="1">
    <citation type="submission" date="2018-01" db="EMBL/GenBank/DDBJ databases">
        <title>Lactibacter flavus gen. nov., sp. nov., a novel bacterium of the family Propionibacteriaceae isolated from raw milk and dairy products.</title>
        <authorList>
            <person name="Wenning M."/>
            <person name="Breitenwieser F."/>
            <person name="Huptas C."/>
            <person name="von Neubeck M."/>
            <person name="Busse H.-J."/>
            <person name="Scherer S."/>
        </authorList>
    </citation>
    <scope>NUCLEOTIDE SEQUENCE [LARGE SCALE GENOMIC DNA]</scope>
    <source>
        <strain evidence="1 2">VG341</strain>
    </source>
</reference>